<dbReference type="Pfam" id="PF13302">
    <property type="entry name" value="Acetyltransf_3"/>
    <property type="match status" value="1"/>
</dbReference>
<dbReference type="Proteomes" id="UP000642107">
    <property type="component" value="Unassembled WGS sequence"/>
</dbReference>
<dbReference type="InterPro" id="IPR051908">
    <property type="entry name" value="Ribosomal_N-acetyltransferase"/>
</dbReference>
<feature type="region of interest" description="Disordered" evidence="1">
    <location>
        <begin position="154"/>
        <end position="180"/>
    </location>
</feature>
<keyword evidence="4" id="KW-1185">Reference proteome</keyword>
<gene>
    <name evidence="3" type="ORF">IGS67_05015</name>
</gene>
<dbReference type="InterPro" id="IPR000182">
    <property type="entry name" value="GNAT_dom"/>
</dbReference>
<dbReference type="SUPFAM" id="SSF55729">
    <property type="entry name" value="Acyl-CoA N-acyltransferases (Nat)"/>
    <property type="match status" value="1"/>
</dbReference>
<evidence type="ECO:0000256" key="1">
    <source>
        <dbReference type="SAM" id="MobiDB-lite"/>
    </source>
</evidence>
<dbReference type="InterPro" id="IPR016181">
    <property type="entry name" value="Acyl_CoA_acyltransferase"/>
</dbReference>
<evidence type="ECO:0000313" key="3">
    <source>
        <dbReference type="EMBL" id="MBD9698856.1"/>
    </source>
</evidence>
<organism evidence="3 4">
    <name type="scientific">Flavimobilis rhizosphaerae</name>
    <dbReference type="NCBI Taxonomy" id="2775421"/>
    <lineage>
        <taxon>Bacteria</taxon>
        <taxon>Bacillati</taxon>
        <taxon>Actinomycetota</taxon>
        <taxon>Actinomycetes</taxon>
        <taxon>Micrococcales</taxon>
        <taxon>Jonesiaceae</taxon>
        <taxon>Flavimobilis</taxon>
    </lineage>
</organism>
<dbReference type="PROSITE" id="PS51186">
    <property type="entry name" value="GNAT"/>
    <property type="match status" value="1"/>
</dbReference>
<name>A0ABR9DP25_9MICO</name>
<dbReference type="PANTHER" id="PTHR43441:SF11">
    <property type="entry name" value="RIBOSOMAL-PROTEIN-SERINE ACETYLTRANSFERASE"/>
    <property type="match status" value="1"/>
</dbReference>
<dbReference type="RefSeq" id="WP_192278462.1">
    <property type="nucleotide sequence ID" value="NZ_JACZDF010000002.1"/>
</dbReference>
<sequence>MTTTLLTEAWPVAALRVTEGDLELRFADDDLLLQLADLAVRGVHAPDAMPFLVPWTQGDPAAVRHGFLAYHWGARAGLSPDAWNIELAVLVGGEPVGMQSVFARSFPVRRTVETGSWLGLEHQGRGIGTRMRRAVVHLAFVGLGAHDVTSEAFADNPRSQRVSQKVGYTPNGAHRTSRGEEAVEAQRYRLTHASWLASERPEVTIHGIEGVRRQLGVPPG</sequence>
<dbReference type="PANTHER" id="PTHR43441">
    <property type="entry name" value="RIBOSOMAL-PROTEIN-SERINE ACETYLTRANSFERASE"/>
    <property type="match status" value="1"/>
</dbReference>
<evidence type="ECO:0000313" key="4">
    <source>
        <dbReference type="Proteomes" id="UP000642107"/>
    </source>
</evidence>
<dbReference type="EMBL" id="JACZDF010000002">
    <property type="protein sequence ID" value="MBD9698856.1"/>
    <property type="molecule type" value="Genomic_DNA"/>
</dbReference>
<accession>A0ABR9DP25</accession>
<feature type="domain" description="N-acetyltransferase" evidence="2">
    <location>
        <begin position="33"/>
        <end position="190"/>
    </location>
</feature>
<evidence type="ECO:0000259" key="2">
    <source>
        <dbReference type="PROSITE" id="PS51186"/>
    </source>
</evidence>
<dbReference type="Gene3D" id="3.40.630.30">
    <property type="match status" value="1"/>
</dbReference>
<proteinExistence type="predicted"/>
<reference evidence="3 4" key="1">
    <citation type="submission" date="2020-09" db="EMBL/GenBank/DDBJ databases">
        <title>Flavimobilis rhizosphaerae sp. nov., isolated from rhizosphere soil of Spartina alterniflora.</title>
        <authorList>
            <person name="Hanqin C."/>
        </authorList>
    </citation>
    <scope>NUCLEOTIDE SEQUENCE [LARGE SCALE GENOMIC DNA]</scope>
    <source>
        <strain evidence="3 4">GY 10621</strain>
    </source>
</reference>
<comment type="caution">
    <text evidence="3">The sequence shown here is derived from an EMBL/GenBank/DDBJ whole genome shotgun (WGS) entry which is preliminary data.</text>
</comment>
<protein>
    <submittedName>
        <fullName evidence="3">GNAT family N-acetyltransferase</fullName>
    </submittedName>
</protein>